<name>A0A6S6LZV1_9BACT</name>
<dbReference type="RefSeq" id="WP_185244765.1">
    <property type="nucleotide sequence ID" value="NZ_AP023213.1"/>
</dbReference>
<keyword evidence="3" id="KW-1185">Reference proteome</keyword>
<dbReference type="Proteomes" id="UP000515472">
    <property type="component" value="Chromosome"/>
</dbReference>
<organism evidence="2 3">
    <name type="scientific">Citrifermentans bremense</name>
    <dbReference type="NCBI Taxonomy" id="60035"/>
    <lineage>
        <taxon>Bacteria</taxon>
        <taxon>Pseudomonadati</taxon>
        <taxon>Thermodesulfobacteriota</taxon>
        <taxon>Desulfuromonadia</taxon>
        <taxon>Geobacterales</taxon>
        <taxon>Geobacteraceae</taxon>
        <taxon>Citrifermentans</taxon>
    </lineage>
</organism>
<dbReference type="PROSITE" id="PS51257">
    <property type="entry name" value="PROKAR_LIPOPROTEIN"/>
    <property type="match status" value="1"/>
</dbReference>
<dbReference type="AlphaFoldDB" id="A0A6S6LZV1"/>
<feature type="signal peptide" evidence="1">
    <location>
        <begin position="1"/>
        <end position="22"/>
    </location>
</feature>
<feature type="chain" id="PRO_5027923996" evidence="1">
    <location>
        <begin position="23"/>
        <end position="143"/>
    </location>
</feature>
<reference evidence="2 3" key="1">
    <citation type="submission" date="2020-06" db="EMBL/GenBank/DDBJ databases">
        <title>Interaction of electrochemicaly active bacteria, Geobacter bremensis R4 on different carbon anode.</title>
        <authorList>
            <person name="Meng L."/>
            <person name="Yoshida N."/>
        </authorList>
    </citation>
    <scope>NUCLEOTIDE SEQUENCE [LARGE SCALE GENOMIC DNA]</scope>
    <source>
        <strain evidence="2 3">R4</strain>
    </source>
</reference>
<evidence type="ECO:0000313" key="3">
    <source>
        <dbReference type="Proteomes" id="UP000515472"/>
    </source>
</evidence>
<proteinExistence type="predicted"/>
<accession>A0A6S6LZV1</accession>
<keyword evidence="1" id="KW-0732">Signal</keyword>
<protein>
    <submittedName>
        <fullName evidence="2">Uncharacterized protein</fullName>
    </submittedName>
</protein>
<gene>
    <name evidence="2" type="ORF">GEOBRER4_13400</name>
</gene>
<sequence>MKVIISFVFCVYFMLAGVLAFAACPDPQLVCQIYHPGSTMTGYCAYADCFDMSYGEEVRLVAGDDEGLFPRRWKMWNKHAADITQWGDFPCNIEPNGSKTKIWIPEGDTKCSVKLNSSNSSIFYEHFAANPLSGCLGWVECRE</sequence>
<evidence type="ECO:0000313" key="2">
    <source>
        <dbReference type="EMBL" id="BCG46590.1"/>
    </source>
</evidence>
<dbReference type="KEGG" id="gbn:GEOBRER4_13400"/>
<dbReference type="EMBL" id="AP023213">
    <property type="protein sequence ID" value="BCG46590.1"/>
    <property type="molecule type" value="Genomic_DNA"/>
</dbReference>
<evidence type="ECO:0000256" key="1">
    <source>
        <dbReference type="SAM" id="SignalP"/>
    </source>
</evidence>